<organism evidence="14 15">
    <name type="scientific">Cyberlindnera jadinii (strain ATCC 18201 / CBS 1600 / BCRC 20928 / JCM 3617 / NBRC 0987 / NRRL Y-1542)</name>
    <name type="common">Torula yeast</name>
    <name type="synonym">Candida utilis</name>
    <dbReference type="NCBI Taxonomy" id="983966"/>
    <lineage>
        <taxon>Eukaryota</taxon>
        <taxon>Fungi</taxon>
        <taxon>Dikarya</taxon>
        <taxon>Ascomycota</taxon>
        <taxon>Saccharomycotina</taxon>
        <taxon>Saccharomycetes</taxon>
        <taxon>Phaffomycetales</taxon>
        <taxon>Phaffomycetaceae</taxon>
        <taxon>Cyberlindnera</taxon>
    </lineage>
</organism>
<keyword evidence="7" id="KW-1133">Transmembrane helix</keyword>
<dbReference type="RefSeq" id="XP_020072776.1">
    <property type="nucleotide sequence ID" value="XM_020212401.1"/>
</dbReference>
<dbReference type="GO" id="GO:0006397">
    <property type="term" value="P:mRNA processing"/>
    <property type="evidence" value="ECO:0007669"/>
    <property type="project" value="UniProtKB-UniRule"/>
</dbReference>
<dbReference type="Gene3D" id="3.40.50.300">
    <property type="entry name" value="P-loop containing nucleotide triphosphate hydrolases"/>
    <property type="match status" value="1"/>
</dbReference>
<dbReference type="InterPro" id="IPR012677">
    <property type="entry name" value="Nucleotide-bd_a/b_plait_sf"/>
</dbReference>
<dbReference type="STRING" id="983966.A0A1E4S874"/>
<dbReference type="OrthoDB" id="10267654at2759"/>
<dbReference type="GeneID" id="30986797"/>
<sequence>MGRRFVSDEIAKRDKETGEVMDAEETGVVEKDDQETMLYFDHILPFRTSVWDLKQWLATLFVADKRPEAIKAHVAKLANPKDANGVGSIPGLEITDVVPMKRDGGAFIKFRVPSHWVLAEFNQKIQKNILEQTQHGIANWLQQPIAFQVKGKPWVEDLRRYPNKTIKVKYEGPALSEEELYSLFRRYGTIIDIIPDSSVATVSFESYRGAICAKNCITGITIDGTTLHVQYDKNTRKNALWDFIVNHNKISMPLIIALLAALAVMIFDPIREFFIENKITNRFSIGDNHVVKWLNNITNVTMTRIHDMLGQHVSNVSQRQLWSERMDIVKELKMWLEENVNTFIVVRGPRGSGKHELVMQHALHDHKDVLYIDCDKLVKSRNDTVFISNAAHSIGYFPVFPWLNSISSIIDLALQSLTGQKSGLSESKESQYRNMLSTALVAIRDISLRGYKPVIVNGTEEITVKEEDYLQQHPEKKPVIVIDRFTTMNRAESNNFVYKELADWAALLTSMNIAHIIFLTEDVGSQTLLSEALPDQVFKYVLLQDASKTAAKEYVMSSLHEDVDEEDSNDSPDDIEMKKRIAEKISLLETQVDQSLDPIGGRMLDLQAFVRRVRSGESPHEALGRMVQQTAEQITQIFLNKDQGVSNAQAWVLIKMLADKEFVQYKDFINHPLFKSSPETSLVSLEQHGLISMTRDRGVICDIRPAKPLFRAAFKNLLDDSNTYSVLETAYLYRLIAFETGKIQKWEKELESLAWYTNKREFNSRMQYLANKIEGSNSTILDAEEQIKKLKSIITKK</sequence>
<dbReference type="Gene3D" id="3.30.70.330">
    <property type="match status" value="1"/>
</dbReference>
<reference evidence="14 15" key="1">
    <citation type="journal article" date="2016" name="Proc. Natl. Acad. Sci. U.S.A.">
        <title>Comparative genomics of biotechnologically important yeasts.</title>
        <authorList>
            <person name="Riley R."/>
            <person name="Haridas S."/>
            <person name="Wolfe K.H."/>
            <person name="Lopes M.R."/>
            <person name="Hittinger C.T."/>
            <person name="Goeker M."/>
            <person name="Salamov A.A."/>
            <person name="Wisecaver J.H."/>
            <person name="Long T.M."/>
            <person name="Calvey C.H."/>
            <person name="Aerts A.L."/>
            <person name="Barry K.W."/>
            <person name="Choi C."/>
            <person name="Clum A."/>
            <person name="Coughlan A.Y."/>
            <person name="Deshpande S."/>
            <person name="Douglass A.P."/>
            <person name="Hanson S.J."/>
            <person name="Klenk H.-P."/>
            <person name="LaButti K.M."/>
            <person name="Lapidus A."/>
            <person name="Lindquist E.A."/>
            <person name="Lipzen A.M."/>
            <person name="Meier-Kolthoff J.P."/>
            <person name="Ohm R.A."/>
            <person name="Otillar R.P."/>
            <person name="Pangilinan J.L."/>
            <person name="Peng Y."/>
            <person name="Rokas A."/>
            <person name="Rosa C.A."/>
            <person name="Scheuner C."/>
            <person name="Sibirny A.A."/>
            <person name="Slot J.C."/>
            <person name="Stielow J.B."/>
            <person name="Sun H."/>
            <person name="Kurtzman C.P."/>
            <person name="Blackwell M."/>
            <person name="Grigoriev I.V."/>
            <person name="Jeffries T.W."/>
        </authorList>
    </citation>
    <scope>NUCLEOTIDE SEQUENCE [LARGE SCALE GENOMIC DNA]</scope>
    <source>
        <strain evidence="15">ATCC 18201 / CBS 1600 / BCRC 20928 / JCM 3617 / NBRC 0987 / NRRL Y-1542</strain>
    </source>
</reference>
<evidence type="ECO:0000256" key="6">
    <source>
        <dbReference type="ARBA" id="ARBA00022946"/>
    </source>
</evidence>
<dbReference type="GO" id="GO:0005743">
    <property type="term" value="C:mitochondrial inner membrane"/>
    <property type="evidence" value="ECO:0007669"/>
    <property type="project" value="UniProtKB-SubCell"/>
</dbReference>
<comment type="similarity">
    <text evidence="2 12">Belongs to the YME2 family.</text>
</comment>
<dbReference type="Pfam" id="PF10443">
    <property type="entry name" value="RNA12"/>
    <property type="match status" value="1"/>
</dbReference>
<keyword evidence="15" id="KW-1185">Reference proteome</keyword>
<dbReference type="InterPro" id="IPR000504">
    <property type="entry name" value="RRM_dom"/>
</dbReference>
<evidence type="ECO:0000256" key="1">
    <source>
        <dbReference type="ARBA" id="ARBA00004434"/>
    </source>
</evidence>
<gene>
    <name evidence="14" type="ORF">CYBJADRAFT_122130</name>
</gene>
<keyword evidence="6" id="KW-0809">Transit peptide</keyword>
<dbReference type="InterPro" id="IPR027417">
    <property type="entry name" value="P-loop_NTPase"/>
</dbReference>
<dbReference type="OMA" id="FQFFRPY"/>
<dbReference type="InterPro" id="IPR034260">
    <property type="entry name" value="Yme2_RRM"/>
</dbReference>
<evidence type="ECO:0000256" key="7">
    <source>
        <dbReference type="ARBA" id="ARBA00022989"/>
    </source>
</evidence>
<dbReference type="InterPro" id="IPR018850">
    <property type="entry name" value="Mt_escape_2_C"/>
</dbReference>
<accession>A0A1E4S874</accession>
<evidence type="ECO:0000256" key="10">
    <source>
        <dbReference type="ARBA" id="ARBA00025276"/>
    </source>
</evidence>
<evidence type="ECO:0000313" key="14">
    <source>
        <dbReference type="EMBL" id="ODV75737.1"/>
    </source>
</evidence>
<name>A0A1E4S874_CYBJN</name>
<dbReference type="PROSITE" id="PS50102">
    <property type="entry name" value="RRM"/>
    <property type="match status" value="1"/>
</dbReference>
<keyword evidence="12" id="KW-0507">mRNA processing</keyword>
<evidence type="ECO:0000256" key="8">
    <source>
        <dbReference type="ARBA" id="ARBA00023128"/>
    </source>
</evidence>
<evidence type="ECO:0000256" key="4">
    <source>
        <dbReference type="ARBA" id="ARBA00022692"/>
    </source>
</evidence>
<dbReference type="SUPFAM" id="SSF54928">
    <property type="entry name" value="RNA-binding domain, RBD"/>
    <property type="match status" value="1"/>
</dbReference>
<comment type="subcellular location">
    <subcellularLocation>
        <location evidence="1 12">Mitochondrion inner membrane</location>
        <topology evidence="1 12">Single-pass membrane protein</topology>
    </subcellularLocation>
</comment>
<evidence type="ECO:0000256" key="9">
    <source>
        <dbReference type="ARBA" id="ARBA00023136"/>
    </source>
</evidence>
<keyword evidence="9" id="KW-0472">Membrane</keyword>
<keyword evidence="4" id="KW-0812">Transmembrane</keyword>
<evidence type="ECO:0000256" key="12">
    <source>
        <dbReference type="RuleBase" id="RU367108"/>
    </source>
</evidence>
<keyword evidence="5 12" id="KW-0999">Mitochondrion inner membrane</keyword>
<dbReference type="Pfam" id="PF00076">
    <property type="entry name" value="RRM_1"/>
    <property type="match status" value="1"/>
</dbReference>
<dbReference type="CDD" id="cd12433">
    <property type="entry name" value="RRM_Yme2p_like"/>
    <property type="match status" value="1"/>
</dbReference>
<evidence type="ECO:0000256" key="5">
    <source>
        <dbReference type="ARBA" id="ARBA00022792"/>
    </source>
</evidence>
<dbReference type="GO" id="GO:0003723">
    <property type="term" value="F:RNA binding"/>
    <property type="evidence" value="ECO:0007669"/>
    <property type="project" value="UniProtKB-UniRule"/>
</dbReference>
<dbReference type="AlphaFoldDB" id="A0A1E4S874"/>
<keyword evidence="11 12" id="KW-0694">RNA-binding</keyword>
<evidence type="ECO:0000259" key="13">
    <source>
        <dbReference type="PROSITE" id="PS50102"/>
    </source>
</evidence>
<evidence type="ECO:0000256" key="2">
    <source>
        <dbReference type="ARBA" id="ARBA00010320"/>
    </source>
</evidence>
<comment type="function">
    <text evidence="10 12">Plays a role in maintaining the mitochondrial genome and in controlling the mtDNA escape. Involved in the regulation of mtDNA nucleotide structure and number. May have a dispensable role in early maturation of pre-rRNA.</text>
</comment>
<evidence type="ECO:0000313" key="15">
    <source>
        <dbReference type="Proteomes" id="UP000094389"/>
    </source>
</evidence>
<proteinExistence type="inferred from homology"/>
<evidence type="ECO:0000256" key="11">
    <source>
        <dbReference type="PROSITE-ProRule" id="PRU00176"/>
    </source>
</evidence>
<evidence type="ECO:0000256" key="3">
    <source>
        <dbReference type="ARBA" id="ARBA00020222"/>
    </source>
</evidence>
<dbReference type="PANTHER" id="PTHR32198:SF2">
    <property type="entry name" value="MITOCHONDRIAL ESCAPE PROTEIN 2"/>
    <property type="match status" value="1"/>
</dbReference>
<dbReference type="PANTHER" id="PTHR32198">
    <property type="entry name" value="MITOCHONDRIAL ESCAPE PROTEIN 2"/>
    <property type="match status" value="1"/>
</dbReference>
<dbReference type="EMBL" id="KV453925">
    <property type="protein sequence ID" value="ODV75737.1"/>
    <property type="molecule type" value="Genomic_DNA"/>
</dbReference>
<protein>
    <recommendedName>
        <fullName evidence="3 12">Mitochondrial escape protein 2</fullName>
    </recommendedName>
</protein>
<dbReference type="Proteomes" id="UP000094389">
    <property type="component" value="Unassembled WGS sequence"/>
</dbReference>
<dbReference type="SUPFAM" id="SSF52540">
    <property type="entry name" value="P-loop containing nucleoside triphosphate hydrolases"/>
    <property type="match status" value="1"/>
</dbReference>
<feature type="domain" description="RRM" evidence="13">
    <location>
        <begin position="164"/>
        <end position="234"/>
    </location>
</feature>
<dbReference type="InterPro" id="IPR035979">
    <property type="entry name" value="RBD_domain_sf"/>
</dbReference>
<keyword evidence="8 12" id="KW-0496">Mitochondrion</keyword>
<dbReference type="InterPro" id="IPR039627">
    <property type="entry name" value="Yme2_C"/>
</dbReference>